<feature type="transmembrane region" description="Helical" evidence="7">
    <location>
        <begin position="136"/>
        <end position="154"/>
    </location>
</feature>
<reference evidence="9 10" key="1">
    <citation type="journal article" date="2015" name="Genome Announc.">
        <title>Expanding the biotechnology potential of lactobacilli through comparative genomics of 213 strains and associated genera.</title>
        <authorList>
            <person name="Sun Z."/>
            <person name="Harris H.M."/>
            <person name="McCann A."/>
            <person name="Guo C."/>
            <person name="Argimon S."/>
            <person name="Zhang W."/>
            <person name="Yang X."/>
            <person name="Jeffery I.B."/>
            <person name="Cooney J.C."/>
            <person name="Kagawa T.F."/>
            <person name="Liu W."/>
            <person name="Song Y."/>
            <person name="Salvetti E."/>
            <person name="Wrobel A."/>
            <person name="Rasinkangas P."/>
            <person name="Parkhill J."/>
            <person name="Rea M.C."/>
            <person name="O'Sullivan O."/>
            <person name="Ritari J."/>
            <person name="Douillard F.P."/>
            <person name="Paul Ross R."/>
            <person name="Yang R."/>
            <person name="Briner A.E."/>
            <person name="Felis G.E."/>
            <person name="de Vos W.M."/>
            <person name="Barrangou R."/>
            <person name="Klaenhammer T.R."/>
            <person name="Caufield P.W."/>
            <person name="Cui Y."/>
            <person name="Zhang H."/>
            <person name="O'Toole P.W."/>
        </authorList>
    </citation>
    <scope>NUCLEOTIDE SEQUENCE [LARGE SCALE GENOMIC DNA]</scope>
    <source>
        <strain evidence="9 10">DSM 23365</strain>
    </source>
</reference>
<dbReference type="PANTHER" id="PTHR32322:SF18">
    <property type="entry name" value="S-ADENOSYLMETHIONINE_S-ADENOSYLHOMOCYSTEINE TRANSPORTER"/>
    <property type="match status" value="1"/>
</dbReference>
<keyword evidence="6 7" id="KW-0472">Membrane</keyword>
<gene>
    <name evidence="9" type="ORF">FD14_GL001000</name>
</gene>
<protein>
    <submittedName>
        <fullName evidence="9">Transport protein</fullName>
    </submittedName>
</protein>
<keyword evidence="3" id="KW-1003">Cell membrane</keyword>
<name>A0A0R2F7M5_9LACO</name>
<dbReference type="GO" id="GO:0005886">
    <property type="term" value="C:plasma membrane"/>
    <property type="evidence" value="ECO:0007669"/>
    <property type="project" value="UniProtKB-SubCell"/>
</dbReference>
<accession>A0A0R2F7M5</accession>
<feature type="transmembrane region" description="Helical" evidence="7">
    <location>
        <begin position="12"/>
        <end position="36"/>
    </location>
</feature>
<evidence type="ECO:0000256" key="2">
    <source>
        <dbReference type="ARBA" id="ARBA00007362"/>
    </source>
</evidence>
<keyword evidence="10" id="KW-1185">Reference proteome</keyword>
<dbReference type="OrthoDB" id="9810818at2"/>
<evidence type="ECO:0000259" key="8">
    <source>
        <dbReference type="Pfam" id="PF00892"/>
    </source>
</evidence>
<dbReference type="InterPro" id="IPR050638">
    <property type="entry name" value="AA-Vitamin_Transporters"/>
</dbReference>
<evidence type="ECO:0000313" key="9">
    <source>
        <dbReference type="EMBL" id="KRN21559.1"/>
    </source>
</evidence>
<organism evidence="9 10">
    <name type="scientific">Secundilactobacillus similis DSM 23365 = JCM 2765</name>
    <dbReference type="NCBI Taxonomy" id="1423804"/>
    <lineage>
        <taxon>Bacteria</taxon>
        <taxon>Bacillati</taxon>
        <taxon>Bacillota</taxon>
        <taxon>Bacilli</taxon>
        <taxon>Lactobacillales</taxon>
        <taxon>Lactobacillaceae</taxon>
        <taxon>Secundilactobacillus</taxon>
    </lineage>
</organism>
<keyword evidence="5 7" id="KW-1133">Transmembrane helix</keyword>
<dbReference type="EMBL" id="AYZM01000111">
    <property type="protein sequence ID" value="KRN21559.1"/>
    <property type="molecule type" value="Genomic_DNA"/>
</dbReference>
<dbReference type="InterPro" id="IPR037185">
    <property type="entry name" value="EmrE-like"/>
</dbReference>
<proteinExistence type="inferred from homology"/>
<feature type="transmembrane region" description="Helical" evidence="7">
    <location>
        <begin position="160"/>
        <end position="181"/>
    </location>
</feature>
<feature type="transmembrane region" description="Helical" evidence="7">
    <location>
        <begin position="81"/>
        <end position="99"/>
    </location>
</feature>
<dbReference type="InterPro" id="IPR000620">
    <property type="entry name" value="EamA_dom"/>
</dbReference>
<feature type="transmembrane region" description="Helical" evidence="7">
    <location>
        <begin position="283"/>
        <end position="300"/>
    </location>
</feature>
<evidence type="ECO:0000256" key="1">
    <source>
        <dbReference type="ARBA" id="ARBA00004651"/>
    </source>
</evidence>
<dbReference type="PATRIC" id="fig|1423804.4.peg.1078"/>
<dbReference type="RefSeq" id="WP_057151997.1">
    <property type="nucleotide sequence ID" value="NZ_AYZM01000111.1"/>
</dbReference>
<feature type="transmembrane region" description="Helical" evidence="7">
    <location>
        <begin position="105"/>
        <end position="124"/>
    </location>
</feature>
<feature type="domain" description="EamA" evidence="8">
    <location>
        <begin position="165"/>
        <end position="297"/>
    </location>
</feature>
<evidence type="ECO:0000313" key="10">
    <source>
        <dbReference type="Proteomes" id="UP000051442"/>
    </source>
</evidence>
<evidence type="ECO:0000256" key="4">
    <source>
        <dbReference type="ARBA" id="ARBA00022692"/>
    </source>
</evidence>
<sequence>MTSAQSHRTWLGVTFAIVSGIAFGLSGVAASTLFRYYPLFDALWLSQVRMVSAGLILLLISGFTRQHPFAIWQHWHSARQVIIYGLFGTIPVQFCYFLAVQAGNASIATILQYLGPFAIVAYYILRYRQLPRRSEVVGMILAFIGVALIVTHGQFQSLSISPAVLFWGLMAALGTATNTLLPRPILPKYGVLNCTGWALLIAGTVLNLAHPMWRQSRPPLTLPIVLLVLAIVLVGTVLALALYNISFSYIQPTTASLLNAFEPLSATLFSVLLLGIPFTGFDATGSLLVIVAVMCLTLDLRKYFRLLRRR</sequence>
<dbReference type="Proteomes" id="UP000051442">
    <property type="component" value="Unassembled WGS sequence"/>
</dbReference>
<comment type="caution">
    <text evidence="9">The sequence shown here is derived from an EMBL/GenBank/DDBJ whole genome shotgun (WGS) entry which is preliminary data.</text>
</comment>
<feature type="domain" description="EamA" evidence="8">
    <location>
        <begin position="11"/>
        <end position="151"/>
    </location>
</feature>
<feature type="transmembrane region" description="Helical" evidence="7">
    <location>
        <begin position="42"/>
        <end position="60"/>
    </location>
</feature>
<comment type="subcellular location">
    <subcellularLocation>
        <location evidence="1">Cell membrane</location>
        <topology evidence="1">Multi-pass membrane protein</topology>
    </subcellularLocation>
</comment>
<feature type="transmembrane region" description="Helical" evidence="7">
    <location>
        <begin position="257"/>
        <end position="277"/>
    </location>
</feature>
<evidence type="ECO:0000256" key="3">
    <source>
        <dbReference type="ARBA" id="ARBA00022475"/>
    </source>
</evidence>
<evidence type="ECO:0000256" key="7">
    <source>
        <dbReference type="SAM" id="Phobius"/>
    </source>
</evidence>
<feature type="transmembrane region" description="Helical" evidence="7">
    <location>
        <begin position="190"/>
        <end position="210"/>
    </location>
</feature>
<dbReference type="AlphaFoldDB" id="A0A0R2F7M5"/>
<dbReference type="PANTHER" id="PTHR32322">
    <property type="entry name" value="INNER MEMBRANE TRANSPORTER"/>
    <property type="match status" value="1"/>
</dbReference>
<feature type="transmembrane region" description="Helical" evidence="7">
    <location>
        <begin position="222"/>
        <end position="245"/>
    </location>
</feature>
<evidence type="ECO:0000256" key="5">
    <source>
        <dbReference type="ARBA" id="ARBA00022989"/>
    </source>
</evidence>
<dbReference type="SUPFAM" id="SSF103481">
    <property type="entry name" value="Multidrug resistance efflux transporter EmrE"/>
    <property type="match status" value="2"/>
</dbReference>
<keyword evidence="4 7" id="KW-0812">Transmembrane</keyword>
<comment type="similarity">
    <text evidence="2">Belongs to the EamA transporter family.</text>
</comment>
<evidence type="ECO:0000256" key="6">
    <source>
        <dbReference type="ARBA" id="ARBA00023136"/>
    </source>
</evidence>
<dbReference type="Pfam" id="PF00892">
    <property type="entry name" value="EamA"/>
    <property type="match status" value="2"/>
</dbReference>